<dbReference type="EMBL" id="GEDG01012505">
    <property type="protein sequence ID" value="JAP26172.1"/>
    <property type="molecule type" value="Transcribed_RNA"/>
</dbReference>
<evidence type="ECO:0000313" key="1">
    <source>
        <dbReference type="EMBL" id="JAP26172.1"/>
    </source>
</evidence>
<organism evidence="1">
    <name type="scientific">Solanum chacoense</name>
    <name type="common">Chaco potato</name>
    <dbReference type="NCBI Taxonomy" id="4108"/>
    <lineage>
        <taxon>Eukaryota</taxon>
        <taxon>Viridiplantae</taxon>
        <taxon>Streptophyta</taxon>
        <taxon>Embryophyta</taxon>
        <taxon>Tracheophyta</taxon>
        <taxon>Spermatophyta</taxon>
        <taxon>Magnoliopsida</taxon>
        <taxon>eudicotyledons</taxon>
        <taxon>Gunneridae</taxon>
        <taxon>Pentapetalae</taxon>
        <taxon>asterids</taxon>
        <taxon>lamiids</taxon>
        <taxon>Solanales</taxon>
        <taxon>Solanaceae</taxon>
        <taxon>Solanoideae</taxon>
        <taxon>Solaneae</taxon>
        <taxon>Solanum</taxon>
    </lineage>
</organism>
<dbReference type="AlphaFoldDB" id="A0A0V0I0K9"/>
<accession>A0A0V0I0K9</accession>
<name>A0A0V0I0K9_SOLCH</name>
<proteinExistence type="predicted"/>
<reference evidence="1" key="1">
    <citation type="submission" date="2015-12" db="EMBL/GenBank/DDBJ databases">
        <title>Gene expression during late stages of embryo sac development: a critical building block for successful pollen-pistil interactions.</title>
        <authorList>
            <person name="Liu Y."/>
            <person name="Joly V."/>
            <person name="Sabar M."/>
            <person name="Matton D.P."/>
        </authorList>
    </citation>
    <scope>NUCLEOTIDE SEQUENCE</scope>
</reference>
<sequence length="99" mass="11531">MKQQHFQLFPLLNASSGQIMNYFTIVLLCCDSYINNWIIVCKIFPNSTKTNHFTSVLITGIHDLHVTLLRGSLHNNPHRTLKRMSLEVKAFSFLKKKRK</sequence>
<protein>
    <submittedName>
        <fullName evidence="1">Putative ovule protein</fullName>
    </submittedName>
</protein>